<evidence type="ECO:0000313" key="12">
    <source>
        <dbReference type="EMBL" id="KAJ7384407.1"/>
    </source>
</evidence>
<dbReference type="InterPro" id="IPR000276">
    <property type="entry name" value="GPCR_Rhodpsn"/>
</dbReference>
<comment type="subcellular location">
    <subcellularLocation>
        <location evidence="1">Cell membrane</location>
        <topology evidence="1">Multi-pass membrane protein</topology>
    </subcellularLocation>
</comment>
<dbReference type="CDD" id="cd00637">
    <property type="entry name" value="7tm_classA_rhodopsin-like"/>
    <property type="match status" value="1"/>
</dbReference>
<evidence type="ECO:0000256" key="7">
    <source>
        <dbReference type="ARBA" id="ARBA00023170"/>
    </source>
</evidence>
<dbReference type="PANTHER" id="PTHR24246">
    <property type="entry name" value="OLFACTORY RECEPTOR AND ADENOSINE RECEPTOR"/>
    <property type="match status" value="1"/>
</dbReference>
<evidence type="ECO:0000256" key="2">
    <source>
        <dbReference type="ARBA" id="ARBA00022475"/>
    </source>
</evidence>
<proteinExistence type="predicted"/>
<gene>
    <name evidence="12" type="ORF">OS493_021819</name>
</gene>
<keyword evidence="9" id="KW-0807">Transducer</keyword>
<dbReference type="Gene3D" id="1.20.1070.10">
    <property type="entry name" value="Rhodopsin 7-helix transmembrane proteins"/>
    <property type="match status" value="1"/>
</dbReference>
<comment type="caution">
    <text evidence="12">The sequence shown here is derived from an EMBL/GenBank/DDBJ whole genome shotgun (WGS) entry which is preliminary data.</text>
</comment>
<keyword evidence="2" id="KW-1003">Cell membrane</keyword>
<evidence type="ECO:0000256" key="4">
    <source>
        <dbReference type="ARBA" id="ARBA00022989"/>
    </source>
</evidence>
<protein>
    <recommendedName>
        <fullName evidence="11">G-protein coupled receptors family 1 profile domain-containing protein</fullName>
    </recommendedName>
</protein>
<evidence type="ECO:0000256" key="10">
    <source>
        <dbReference type="SAM" id="Phobius"/>
    </source>
</evidence>
<keyword evidence="5" id="KW-0297">G-protein coupled receptor</keyword>
<accession>A0A9W9ZMM6</accession>
<keyword evidence="6 10" id="KW-0472">Membrane</keyword>
<evidence type="ECO:0000256" key="9">
    <source>
        <dbReference type="ARBA" id="ARBA00023224"/>
    </source>
</evidence>
<evidence type="ECO:0000259" key="11">
    <source>
        <dbReference type="PROSITE" id="PS50262"/>
    </source>
</evidence>
<evidence type="ECO:0000256" key="8">
    <source>
        <dbReference type="ARBA" id="ARBA00023180"/>
    </source>
</evidence>
<feature type="transmembrane region" description="Helical" evidence="10">
    <location>
        <begin position="73"/>
        <end position="90"/>
    </location>
</feature>
<dbReference type="AlphaFoldDB" id="A0A9W9ZMM6"/>
<keyword evidence="3 10" id="KW-0812">Transmembrane</keyword>
<dbReference type="EMBL" id="MU825887">
    <property type="protein sequence ID" value="KAJ7384407.1"/>
    <property type="molecule type" value="Genomic_DNA"/>
</dbReference>
<dbReference type="SUPFAM" id="SSF81321">
    <property type="entry name" value="Family A G protein-coupled receptor-like"/>
    <property type="match status" value="1"/>
</dbReference>
<dbReference type="Pfam" id="PF00001">
    <property type="entry name" value="7tm_1"/>
    <property type="match status" value="1"/>
</dbReference>
<dbReference type="InterPro" id="IPR017452">
    <property type="entry name" value="GPCR_Rhodpsn_7TM"/>
</dbReference>
<name>A0A9W9ZMM6_9CNID</name>
<evidence type="ECO:0000256" key="3">
    <source>
        <dbReference type="ARBA" id="ARBA00022692"/>
    </source>
</evidence>
<evidence type="ECO:0000256" key="1">
    <source>
        <dbReference type="ARBA" id="ARBA00004651"/>
    </source>
</evidence>
<dbReference type="PROSITE" id="PS50262">
    <property type="entry name" value="G_PROTEIN_RECEP_F1_2"/>
    <property type="match status" value="1"/>
</dbReference>
<dbReference type="PANTHER" id="PTHR24246:SF27">
    <property type="entry name" value="ADENOSINE RECEPTOR, ISOFORM A"/>
    <property type="match status" value="1"/>
</dbReference>
<keyword evidence="4 10" id="KW-1133">Transmembrane helix</keyword>
<feature type="domain" description="G-protein coupled receptors family 1 profile" evidence="11">
    <location>
        <begin position="52"/>
        <end position="157"/>
    </location>
</feature>
<keyword evidence="13" id="KW-1185">Reference proteome</keyword>
<dbReference type="PRINTS" id="PR00237">
    <property type="entry name" value="GPCRRHODOPSN"/>
</dbReference>
<keyword evidence="7" id="KW-0675">Receptor</keyword>
<organism evidence="12 13">
    <name type="scientific">Desmophyllum pertusum</name>
    <dbReference type="NCBI Taxonomy" id="174260"/>
    <lineage>
        <taxon>Eukaryota</taxon>
        <taxon>Metazoa</taxon>
        <taxon>Cnidaria</taxon>
        <taxon>Anthozoa</taxon>
        <taxon>Hexacorallia</taxon>
        <taxon>Scleractinia</taxon>
        <taxon>Caryophylliina</taxon>
        <taxon>Caryophylliidae</taxon>
        <taxon>Desmophyllum</taxon>
    </lineage>
</organism>
<evidence type="ECO:0000313" key="13">
    <source>
        <dbReference type="Proteomes" id="UP001163046"/>
    </source>
</evidence>
<dbReference type="GO" id="GO:0004930">
    <property type="term" value="F:G protein-coupled receptor activity"/>
    <property type="evidence" value="ECO:0007669"/>
    <property type="project" value="UniProtKB-KW"/>
</dbReference>
<dbReference type="Proteomes" id="UP001163046">
    <property type="component" value="Unassembled WGS sequence"/>
</dbReference>
<keyword evidence="8" id="KW-0325">Glycoprotein</keyword>
<sequence length="157" mass="17992">MELNVAFNASNAINFKNTATINLDSQRARCQENLEKPFWIMYGALGIVIFLSNIATIAVFLSKKQMRQSNMNIFLISLAFADVMMALLIIPSDAIFCTGCQYTLTKYCWFFGGARFVVFPATKFNLLAITYDRYLAVLRPLQDDFRQALLDLFSRRR</sequence>
<feature type="transmembrane region" description="Helical" evidence="10">
    <location>
        <begin position="39"/>
        <end position="61"/>
    </location>
</feature>
<reference evidence="12" key="1">
    <citation type="submission" date="2023-01" db="EMBL/GenBank/DDBJ databases">
        <title>Genome assembly of the deep-sea coral Lophelia pertusa.</title>
        <authorList>
            <person name="Herrera S."/>
            <person name="Cordes E."/>
        </authorList>
    </citation>
    <scope>NUCLEOTIDE SEQUENCE</scope>
    <source>
        <strain evidence="12">USNM1676648</strain>
        <tissue evidence="12">Polyp</tissue>
    </source>
</reference>
<dbReference type="GO" id="GO:0005886">
    <property type="term" value="C:plasma membrane"/>
    <property type="evidence" value="ECO:0007669"/>
    <property type="project" value="UniProtKB-SubCell"/>
</dbReference>
<evidence type="ECO:0000256" key="6">
    <source>
        <dbReference type="ARBA" id="ARBA00023136"/>
    </source>
</evidence>
<evidence type="ECO:0000256" key="5">
    <source>
        <dbReference type="ARBA" id="ARBA00023040"/>
    </source>
</evidence>
<dbReference type="OrthoDB" id="6376512at2759"/>